<evidence type="ECO:0000256" key="8">
    <source>
        <dbReference type="ARBA" id="ARBA00022970"/>
    </source>
</evidence>
<sequence length="257" mass="28007">MTSPKTATAKTGDVVIEYRDVRKSYGDFVALNGVSLKVHKGQVVCLIGPSGSGKSTLLRCTNGLEAMSGGEILIDGEPLTQDPRQARAMRQRMGMVFQNFELFPHKNALGNIMMGPTTVLGLSEKQARERAVALLAKVGLSDKADNYPSNLSGGQQQRVAIARALAMEPEVMLFDEPTSALDPETIGEVLNVMKRLADDGMTMIVVTHEMTFARRVADHVVVFANGQIIEQGPPEQIFDNPHTTRTRDFLSHLGWDG</sequence>
<dbReference type="InterPro" id="IPR003593">
    <property type="entry name" value="AAA+_ATPase"/>
</dbReference>
<dbReference type="RefSeq" id="WP_109705184.1">
    <property type="nucleotide sequence ID" value="NZ_QGDB01000002.1"/>
</dbReference>
<dbReference type="GO" id="GO:0005886">
    <property type="term" value="C:plasma membrane"/>
    <property type="evidence" value="ECO:0007669"/>
    <property type="project" value="UniProtKB-SubCell"/>
</dbReference>
<dbReference type="PROSITE" id="PS00211">
    <property type="entry name" value="ABC_TRANSPORTER_1"/>
    <property type="match status" value="1"/>
</dbReference>
<dbReference type="InterPro" id="IPR017871">
    <property type="entry name" value="ABC_transporter-like_CS"/>
</dbReference>
<keyword evidence="12" id="KW-1185">Reference proteome</keyword>
<dbReference type="FunFam" id="3.40.50.300:FF:000020">
    <property type="entry name" value="Amino acid ABC transporter ATP-binding component"/>
    <property type="match status" value="1"/>
</dbReference>
<evidence type="ECO:0000256" key="5">
    <source>
        <dbReference type="ARBA" id="ARBA00022475"/>
    </source>
</evidence>
<evidence type="ECO:0000256" key="6">
    <source>
        <dbReference type="ARBA" id="ARBA00022741"/>
    </source>
</evidence>
<dbReference type="Gene3D" id="3.40.50.300">
    <property type="entry name" value="P-loop containing nucleotide triphosphate hydrolases"/>
    <property type="match status" value="1"/>
</dbReference>
<comment type="similarity">
    <text evidence="3">Belongs to the ABC transporter superfamily.</text>
</comment>
<comment type="caution">
    <text evidence="11">The sequence shown here is derived from an EMBL/GenBank/DDBJ whole genome shotgun (WGS) entry which is preliminary data.</text>
</comment>
<organism evidence="11 12">
    <name type="scientific">Falsochrobactrum shanghaiense</name>
    <dbReference type="NCBI Taxonomy" id="2201899"/>
    <lineage>
        <taxon>Bacteria</taxon>
        <taxon>Pseudomonadati</taxon>
        <taxon>Pseudomonadota</taxon>
        <taxon>Alphaproteobacteria</taxon>
        <taxon>Hyphomicrobiales</taxon>
        <taxon>Brucellaceae</taxon>
        <taxon>Falsochrobactrum</taxon>
    </lineage>
</organism>
<evidence type="ECO:0000256" key="7">
    <source>
        <dbReference type="ARBA" id="ARBA00022840"/>
    </source>
</evidence>
<dbReference type="OrthoDB" id="9802264at2"/>
<dbReference type="InterPro" id="IPR003439">
    <property type="entry name" value="ABC_transporter-like_ATP-bd"/>
</dbReference>
<keyword evidence="6" id="KW-0547">Nucleotide-binding</keyword>
<protein>
    <submittedName>
        <fullName evidence="11">Ectoine/hydroxyectoine ABC transporter ATP-binding protein EhuA</fullName>
    </submittedName>
</protein>
<dbReference type="SUPFAM" id="SSF52540">
    <property type="entry name" value="P-loop containing nucleoside triphosphate hydrolases"/>
    <property type="match status" value="1"/>
</dbReference>
<evidence type="ECO:0000256" key="1">
    <source>
        <dbReference type="ARBA" id="ARBA00004202"/>
    </source>
</evidence>
<dbReference type="PANTHER" id="PTHR43166">
    <property type="entry name" value="AMINO ACID IMPORT ATP-BINDING PROTEIN"/>
    <property type="match status" value="1"/>
</dbReference>
<dbReference type="InterPro" id="IPR030679">
    <property type="entry name" value="ABC_ATPase_HisP-typ"/>
</dbReference>
<evidence type="ECO:0000259" key="10">
    <source>
        <dbReference type="PROSITE" id="PS50893"/>
    </source>
</evidence>
<evidence type="ECO:0000256" key="3">
    <source>
        <dbReference type="ARBA" id="ARBA00005417"/>
    </source>
</evidence>
<dbReference type="InterPro" id="IPR050086">
    <property type="entry name" value="MetN_ABC_transporter-like"/>
</dbReference>
<evidence type="ECO:0000313" key="11">
    <source>
        <dbReference type="EMBL" id="PWL18283.1"/>
    </source>
</evidence>
<dbReference type="CDD" id="cd03262">
    <property type="entry name" value="ABC_HisP_GlnQ"/>
    <property type="match status" value="1"/>
</dbReference>
<dbReference type="SMART" id="SM00382">
    <property type="entry name" value="AAA"/>
    <property type="match status" value="1"/>
</dbReference>
<keyword evidence="9" id="KW-0472">Membrane</keyword>
<dbReference type="PIRSF" id="PIRSF039085">
    <property type="entry name" value="ABC_ATPase_HisP"/>
    <property type="match status" value="1"/>
</dbReference>
<evidence type="ECO:0000313" key="12">
    <source>
        <dbReference type="Proteomes" id="UP000245865"/>
    </source>
</evidence>
<evidence type="ECO:0000256" key="2">
    <source>
        <dbReference type="ARBA" id="ARBA00004533"/>
    </source>
</evidence>
<keyword evidence="7 11" id="KW-0067">ATP-binding</keyword>
<keyword evidence="4" id="KW-0813">Transport</keyword>
<dbReference type="Proteomes" id="UP000245865">
    <property type="component" value="Unassembled WGS sequence"/>
</dbReference>
<dbReference type="PANTHER" id="PTHR43166:SF9">
    <property type="entry name" value="GLUTAMATE_ASPARTATE IMPORT ATP-BINDING PROTEIN GLTL"/>
    <property type="match status" value="1"/>
</dbReference>
<keyword evidence="5" id="KW-1003">Cell membrane</keyword>
<keyword evidence="8" id="KW-0029">Amino-acid transport</keyword>
<gene>
    <name evidence="11" type="ORF">DKP76_04050</name>
</gene>
<comment type="subcellular location">
    <subcellularLocation>
        <location evidence="2">Cell inner membrane</location>
    </subcellularLocation>
    <subcellularLocation>
        <location evidence="1">Cell membrane</location>
        <topology evidence="1">Peripheral membrane protein</topology>
    </subcellularLocation>
</comment>
<dbReference type="Pfam" id="PF00005">
    <property type="entry name" value="ABC_tran"/>
    <property type="match status" value="1"/>
</dbReference>
<dbReference type="GO" id="GO:0005524">
    <property type="term" value="F:ATP binding"/>
    <property type="evidence" value="ECO:0007669"/>
    <property type="project" value="UniProtKB-KW"/>
</dbReference>
<feature type="domain" description="ABC transporter" evidence="10">
    <location>
        <begin position="16"/>
        <end position="250"/>
    </location>
</feature>
<dbReference type="InterPro" id="IPR027417">
    <property type="entry name" value="P-loop_NTPase"/>
</dbReference>
<accession>A0A316JGC6</accession>
<evidence type="ECO:0000256" key="4">
    <source>
        <dbReference type="ARBA" id="ARBA00022448"/>
    </source>
</evidence>
<dbReference type="GO" id="GO:0016887">
    <property type="term" value="F:ATP hydrolysis activity"/>
    <property type="evidence" value="ECO:0007669"/>
    <property type="project" value="InterPro"/>
</dbReference>
<evidence type="ECO:0000256" key="9">
    <source>
        <dbReference type="ARBA" id="ARBA00023136"/>
    </source>
</evidence>
<proteinExistence type="inferred from homology"/>
<reference evidence="11 12" key="1">
    <citation type="submission" date="2018-05" db="EMBL/GenBank/DDBJ databases">
        <title>Comparative genomic sequence analysis between strain HN4 and CCM 8460T (Falsochrobactrum ovis) will provide more evidence to prove that HN4 is a new species of Falsochrobactrum.</title>
        <authorList>
            <person name="Lyu W."/>
            <person name="Sun L."/>
            <person name="Yao L."/>
        </authorList>
    </citation>
    <scope>NUCLEOTIDE SEQUENCE [LARGE SCALE GENOMIC DNA]</scope>
    <source>
        <strain evidence="11 12">HN4</strain>
    </source>
</reference>
<dbReference type="AlphaFoldDB" id="A0A316JGC6"/>
<dbReference type="GO" id="GO:0015424">
    <property type="term" value="F:ABC-type amino acid transporter activity"/>
    <property type="evidence" value="ECO:0007669"/>
    <property type="project" value="InterPro"/>
</dbReference>
<dbReference type="EMBL" id="QGDB01000002">
    <property type="protein sequence ID" value="PWL18283.1"/>
    <property type="molecule type" value="Genomic_DNA"/>
</dbReference>
<dbReference type="PROSITE" id="PS50893">
    <property type="entry name" value="ABC_TRANSPORTER_2"/>
    <property type="match status" value="1"/>
</dbReference>
<name>A0A316JGC6_9HYPH</name>